<evidence type="ECO:0000313" key="4">
    <source>
        <dbReference type="EMBL" id="CAB4218191.1"/>
    </source>
</evidence>
<evidence type="ECO:0000313" key="2">
    <source>
        <dbReference type="EMBL" id="CAB4187175.1"/>
    </source>
</evidence>
<organism evidence="2">
    <name type="scientific">uncultured Caudovirales phage</name>
    <dbReference type="NCBI Taxonomy" id="2100421"/>
    <lineage>
        <taxon>Viruses</taxon>
        <taxon>Duplodnaviria</taxon>
        <taxon>Heunggongvirae</taxon>
        <taxon>Uroviricota</taxon>
        <taxon>Caudoviricetes</taxon>
        <taxon>Peduoviridae</taxon>
        <taxon>Maltschvirus</taxon>
        <taxon>Maltschvirus maltsch</taxon>
    </lineage>
</organism>
<name>A0A6J5R2L1_9CAUD</name>
<protein>
    <submittedName>
        <fullName evidence="2">Uncharacterized protein</fullName>
    </submittedName>
</protein>
<sequence>MKTPDEQMTKDQLARRQEVKAAERAKILERARRTGRKTSLSNLSAKAAATKPFMSAYRVGDVITLEATHIVNPDPSAKRVGDNQI</sequence>
<evidence type="ECO:0000256" key="1">
    <source>
        <dbReference type="SAM" id="MobiDB-lite"/>
    </source>
</evidence>
<proteinExistence type="predicted"/>
<dbReference type="EMBL" id="LR797469">
    <property type="protein sequence ID" value="CAB4218191.1"/>
    <property type="molecule type" value="Genomic_DNA"/>
</dbReference>
<dbReference type="EMBL" id="LR797107">
    <property type="protein sequence ID" value="CAB4187175.1"/>
    <property type="molecule type" value="Genomic_DNA"/>
</dbReference>
<accession>A0A6J5R2L1</accession>
<gene>
    <name evidence="2" type="ORF">UFOVP1154_14</name>
    <name evidence="3" type="ORF">UFOVP1341_23</name>
    <name evidence="4" type="ORF">UFOVP1601_4</name>
</gene>
<feature type="region of interest" description="Disordered" evidence="1">
    <location>
        <begin position="1"/>
        <end position="21"/>
    </location>
</feature>
<evidence type="ECO:0000313" key="3">
    <source>
        <dbReference type="EMBL" id="CAB4200138.1"/>
    </source>
</evidence>
<reference evidence="2" key="1">
    <citation type="submission" date="2020-05" db="EMBL/GenBank/DDBJ databases">
        <authorList>
            <person name="Chiriac C."/>
            <person name="Salcher M."/>
            <person name="Ghai R."/>
            <person name="Kavagutti S V."/>
        </authorList>
    </citation>
    <scope>NUCLEOTIDE SEQUENCE</scope>
</reference>
<dbReference type="EMBL" id="LR797292">
    <property type="protein sequence ID" value="CAB4200138.1"/>
    <property type="molecule type" value="Genomic_DNA"/>
</dbReference>